<dbReference type="Proteomes" id="UP000002531">
    <property type="component" value="Chromosome"/>
</dbReference>
<dbReference type="AlphaFoldDB" id="Q3SRP7"/>
<keyword evidence="2" id="KW-1185">Reference proteome</keyword>
<dbReference type="EMBL" id="CP000115">
    <property type="protein sequence ID" value="ABA05044.1"/>
    <property type="molecule type" value="Genomic_DNA"/>
</dbReference>
<dbReference type="HOGENOM" id="CLU_210354_0_0_5"/>
<sequence length="58" mass="6208">MDNEKKIKAVLMVILIIATLLGLNALIAAVQKTGNKETHTGSVLQQELTLHGEKIANA</sequence>
<dbReference type="RefSeq" id="WP_011315040.1">
    <property type="nucleotide sequence ID" value="NC_007406.1"/>
</dbReference>
<proteinExistence type="predicted"/>
<name>Q3SRP7_NITWN</name>
<accession>Q3SRP7</accession>
<dbReference type="KEGG" id="nwi:Nwi_1783"/>
<reference evidence="1 2" key="1">
    <citation type="journal article" date="2006" name="Appl. Environ. Microbiol.">
        <title>Genome sequence of the chemolithoautotrophic nitrite-oxidizing bacterium Nitrobacter winogradskyi Nb-255.</title>
        <authorList>
            <person name="Starkenburg S.R."/>
            <person name="Chain P.S."/>
            <person name="Sayavedra-Soto L.A."/>
            <person name="Hauser L."/>
            <person name="Land M.L."/>
            <person name="Larimer F.W."/>
            <person name="Malfatti S.A."/>
            <person name="Klotz M.G."/>
            <person name="Bottomley P.J."/>
            <person name="Arp D.J."/>
            <person name="Hickey W.J."/>
        </authorList>
    </citation>
    <scope>NUCLEOTIDE SEQUENCE [LARGE SCALE GENOMIC DNA]</scope>
    <source>
        <strain evidence="2">ATCC 25391 / DSM 10237 / CIP 104748 / NCIMB 11846 / Nb-255</strain>
    </source>
</reference>
<organism evidence="1 2">
    <name type="scientific">Nitrobacter winogradskyi (strain ATCC 25391 / DSM 10237 / CIP 104748 / NCIMB 11846 / Nb-255)</name>
    <dbReference type="NCBI Taxonomy" id="323098"/>
    <lineage>
        <taxon>Bacteria</taxon>
        <taxon>Pseudomonadati</taxon>
        <taxon>Pseudomonadota</taxon>
        <taxon>Alphaproteobacteria</taxon>
        <taxon>Hyphomicrobiales</taxon>
        <taxon>Nitrobacteraceae</taxon>
        <taxon>Nitrobacter</taxon>
    </lineage>
</organism>
<evidence type="ECO:0000313" key="1">
    <source>
        <dbReference type="EMBL" id="ABA05044.1"/>
    </source>
</evidence>
<evidence type="ECO:0000313" key="2">
    <source>
        <dbReference type="Proteomes" id="UP000002531"/>
    </source>
</evidence>
<protein>
    <submittedName>
        <fullName evidence="1">Uncharacterized protein</fullName>
    </submittedName>
</protein>
<gene>
    <name evidence="1" type="ordered locus">Nwi_1783</name>
</gene>